<gene>
    <name evidence="2" type="ORF">CEN44_24650</name>
</gene>
<accession>A0A2N6JWN4</accession>
<dbReference type="Pfam" id="PF13560">
    <property type="entry name" value="HTH_31"/>
    <property type="match status" value="1"/>
</dbReference>
<sequence length="79" mass="9123">MQVKRTIEITLDFPGLGQRIKEAREKDGRSLTQICRDSGISRAYWYQLEAEDLRAPATEEIIRKIEQALNIDLGVKFDD</sequence>
<dbReference type="InterPro" id="IPR010982">
    <property type="entry name" value="Lambda_DNA-bd_dom_sf"/>
</dbReference>
<evidence type="ECO:0000313" key="3">
    <source>
        <dbReference type="Proteomes" id="UP000235036"/>
    </source>
</evidence>
<dbReference type="Gene3D" id="1.10.260.40">
    <property type="entry name" value="lambda repressor-like DNA-binding domains"/>
    <property type="match status" value="1"/>
</dbReference>
<dbReference type="EMBL" id="NRQW01000588">
    <property type="protein sequence ID" value="PLZ84501.1"/>
    <property type="molecule type" value="Genomic_DNA"/>
</dbReference>
<keyword evidence="3" id="KW-1185">Reference proteome</keyword>
<reference evidence="2 3" key="1">
    <citation type="submission" date="2017-08" db="EMBL/GenBank/DDBJ databases">
        <title>Genomes of Fischerella (Mastigocladus) sp. strains.</title>
        <authorList>
            <person name="Miller S.R."/>
        </authorList>
    </citation>
    <scope>NUCLEOTIDE SEQUENCE [LARGE SCALE GENOMIC DNA]</scope>
    <source>
        <strain evidence="2 3">CCMEE 5323</strain>
    </source>
</reference>
<dbReference type="CDD" id="cd00093">
    <property type="entry name" value="HTH_XRE"/>
    <property type="match status" value="1"/>
</dbReference>
<name>A0A2N6JWN4_FISMU</name>
<dbReference type="SUPFAM" id="SSF47413">
    <property type="entry name" value="lambda repressor-like DNA-binding domains"/>
    <property type="match status" value="1"/>
</dbReference>
<dbReference type="Proteomes" id="UP000235036">
    <property type="component" value="Unassembled WGS sequence"/>
</dbReference>
<evidence type="ECO:0000313" key="2">
    <source>
        <dbReference type="EMBL" id="PLZ84501.1"/>
    </source>
</evidence>
<dbReference type="GO" id="GO:0003677">
    <property type="term" value="F:DNA binding"/>
    <property type="evidence" value="ECO:0007669"/>
    <property type="project" value="InterPro"/>
</dbReference>
<proteinExistence type="predicted"/>
<organism evidence="2 3">
    <name type="scientific">Fischerella muscicola CCMEE 5323</name>
    <dbReference type="NCBI Taxonomy" id="2019572"/>
    <lineage>
        <taxon>Bacteria</taxon>
        <taxon>Bacillati</taxon>
        <taxon>Cyanobacteriota</taxon>
        <taxon>Cyanophyceae</taxon>
        <taxon>Nostocales</taxon>
        <taxon>Hapalosiphonaceae</taxon>
        <taxon>Fischerella</taxon>
    </lineage>
</organism>
<comment type="caution">
    <text evidence="2">The sequence shown here is derived from an EMBL/GenBank/DDBJ whole genome shotgun (WGS) entry which is preliminary data.</text>
</comment>
<protein>
    <submittedName>
        <fullName evidence="2">XRE family transcriptional regulator</fullName>
    </submittedName>
</protein>
<feature type="domain" description="HTH cro/C1-type" evidence="1">
    <location>
        <begin position="19"/>
        <end position="76"/>
    </location>
</feature>
<evidence type="ECO:0000259" key="1">
    <source>
        <dbReference type="SMART" id="SM00530"/>
    </source>
</evidence>
<dbReference type="AlphaFoldDB" id="A0A2N6JWN4"/>
<dbReference type="InterPro" id="IPR001387">
    <property type="entry name" value="Cro/C1-type_HTH"/>
</dbReference>
<dbReference type="SMART" id="SM00530">
    <property type="entry name" value="HTH_XRE"/>
    <property type="match status" value="1"/>
</dbReference>